<dbReference type="InterPro" id="IPR011990">
    <property type="entry name" value="TPR-like_helical_dom_sf"/>
</dbReference>
<dbReference type="EMBL" id="JARFVB010000010">
    <property type="protein sequence ID" value="MDF0717309.1"/>
    <property type="molecule type" value="Genomic_DNA"/>
</dbReference>
<dbReference type="InterPro" id="IPR019734">
    <property type="entry name" value="TPR_rpt"/>
</dbReference>
<reference evidence="4 5" key="1">
    <citation type="submission" date="2023-03" db="EMBL/GenBank/DDBJ databases">
        <title>Muricauda XX sp. nov. and Muricauda XXX sp. nov., two novel species isolated from Okinawa Trough.</title>
        <authorList>
            <person name="Cao W."/>
            <person name="Deng X."/>
        </authorList>
    </citation>
    <scope>NUCLEOTIDE SEQUENCE [LARGE SCALE GENOMIC DNA]</scope>
    <source>
        <strain evidence="4 5">334s03</strain>
    </source>
</reference>
<keyword evidence="2" id="KW-0175">Coiled coil</keyword>
<feature type="repeat" description="TPR" evidence="1">
    <location>
        <begin position="219"/>
        <end position="252"/>
    </location>
</feature>
<organism evidence="4 5">
    <name type="scientific">Flagellimonas yonaguniensis</name>
    <dbReference type="NCBI Taxonomy" id="3031325"/>
    <lineage>
        <taxon>Bacteria</taxon>
        <taxon>Pseudomonadati</taxon>
        <taxon>Bacteroidota</taxon>
        <taxon>Flavobacteriia</taxon>
        <taxon>Flavobacteriales</taxon>
        <taxon>Flavobacteriaceae</taxon>
        <taxon>Flagellimonas</taxon>
    </lineage>
</organism>
<keyword evidence="3" id="KW-0812">Transmembrane</keyword>
<dbReference type="PANTHER" id="PTHR10098">
    <property type="entry name" value="RAPSYN-RELATED"/>
    <property type="match status" value="1"/>
</dbReference>
<dbReference type="Proteomes" id="UP001221366">
    <property type="component" value="Unassembled WGS sequence"/>
</dbReference>
<evidence type="ECO:0000313" key="5">
    <source>
        <dbReference type="Proteomes" id="UP001221366"/>
    </source>
</evidence>
<feature type="coiled-coil region" evidence="2">
    <location>
        <begin position="290"/>
        <end position="321"/>
    </location>
</feature>
<keyword evidence="3" id="KW-0472">Membrane</keyword>
<proteinExistence type="predicted"/>
<feature type="transmembrane region" description="Helical" evidence="3">
    <location>
        <begin position="322"/>
        <end position="341"/>
    </location>
</feature>
<dbReference type="Gene3D" id="1.25.40.10">
    <property type="entry name" value="Tetratricopeptide repeat domain"/>
    <property type="match status" value="2"/>
</dbReference>
<feature type="coiled-coil region" evidence="2">
    <location>
        <begin position="359"/>
        <end position="386"/>
    </location>
</feature>
<evidence type="ECO:0000313" key="4">
    <source>
        <dbReference type="EMBL" id="MDF0717309.1"/>
    </source>
</evidence>
<protein>
    <submittedName>
        <fullName evidence="4">LuxR C-terminal-related transcriptional regulator</fullName>
    </submittedName>
</protein>
<dbReference type="SUPFAM" id="SSF46894">
    <property type="entry name" value="C-terminal effector domain of the bipartite response regulators"/>
    <property type="match status" value="1"/>
</dbReference>
<dbReference type="Gene3D" id="1.10.10.10">
    <property type="entry name" value="Winged helix-like DNA-binding domain superfamily/Winged helix DNA-binding domain"/>
    <property type="match status" value="1"/>
</dbReference>
<keyword evidence="5" id="KW-1185">Reference proteome</keyword>
<comment type="caution">
    <text evidence="4">The sequence shown here is derived from an EMBL/GenBank/DDBJ whole genome shotgun (WGS) entry which is preliminary data.</text>
</comment>
<dbReference type="InterPro" id="IPR016032">
    <property type="entry name" value="Sig_transdc_resp-reg_C-effctor"/>
</dbReference>
<dbReference type="InterPro" id="IPR036388">
    <property type="entry name" value="WH-like_DNA-bd_sf"/>
</dbReference>
<accession>A0ABT5Y1J1</accession>
<dbReference type="RefSeq" id="WP_275616462.1">
    <property type="nucleotide sequence ID" value="NZ_JARFVB010000010.1"/>
</dbReference>
<keyword evidence="3" id="KW-1133">Transmembrane helix</keyword>
<dbReference type="PROSITE" id="PS50005">
    <property type="entry name" value="TPR"/>
    <property type="match status" value="1"/>
</dbReference>
<dbReference type="Pfam" id="PF13181">
    <property type="entry name" value="TPR_8"/>
    <property type="match status" value="1"/>
</dbReference>
<name>A0ABT5Y1J1_9FLAO</name>
<keyword evidence="1" id="KW-0802">TPR repeat</keyword>
<evidence type="ECO:0000256" key="1">
    <source>
        <dbReference type="PROSITE-ProRule" id="PRU00339"/>
    </source>
</evidence>
<evidence type="ECO:0000256" key="3">
    <source>
        <dbReference type="SAM" id="Phobius"/>
    </source>
</evidence>
<sequence>MAFVLLFFQFIGMAQENTGHIDSLLTVEFNALRQRGEFEKAANLCVDQIKASREIGYDQGVAKGYKQISIALTALGQYQESLRYLALAQNMAITSKNHDLRVRVLSGVANNYLELKLNQKAIEKYDEAILQYKKYRLDNDKLLCVMYMNKSASFAPINIDSVLIYRHKAIKSNPTNPNPYINLAYFYMFKGNNLDSTEHYLKKVQNVMALNPPTKYQESVFLMTYGDFHKKKGDYKAALNYYGQALEISKVIKRVREIGLLYNSISETYDLMGDSEKSSEFHQNYLEVNNSISEEKNRALNLALEQLLEEQESEYRMERRQFLFLITTGIVVLLVLIYLLYRYFDKKRKQKLIEKDLAIRLKEQESNALRERLNDAFNEIVALASENSPFFLARFQEVYPEVFQKLLKINPNLVNTELKLCAMIWFNFSSKEIARFTFVQPKTVQVKKYRLRKKLGIPKSEDLYHWMSSL</sequence>
<dbReference type="SUPFAM" id="SSF48452">
    <property type="entry name" value="TPR-like"/>
    <property type="match status" value="2"/>
</dbReference>
<evidence type="ECO:0000256" key="2">
    <source>
        <dbReference type="SAM" id="Coils"/>
    </source>
</evidence>
<dbReference type="SMART" id="SM00028">
    <property type="entry name" value="TPR"/>
    <property type="match status" value="4"/>
</dbReference>
<gene>
    <name evidence="4" type="ORF">PY092_14185</name>
</gene>